<proteinExistence type="predicted"/>
<dbReference type="HOGENOM" id="CLU_2973410_0_0_4"/>
<keyword evidence="2" id="KW-1185">Reference proteome</keyword>
<dbReference type="AlphaFoldDB" id="C4GHR0"/>
<evidence type="ECO:0000313" key="2">
    <source>
        <dbReference type="Proteomes" id="UP000003009"/>
    </source>
</evidence>
<dbReference type="EMBL" id="ACJW02000002">
    <property type="protein sequence ID" value="EEP68497.1"/>
    <property type="molecule type" value="Genomic_DNA"/>
</dbReference>
<protein>
    <submittedName>
        <fullName evidence="1">Uncharacterized protein</fullName>
    </submittedName>
</protein>
<accession>C4GHR0</accession>
<organism evidence="1 2">
    <name type="scientific">Kingella oralis ATCC 51147</name>
    <dbReference type="NCBI Taxonomy" id="629741"/>
    <lineage>
        <taxon>Bacteria</taxon>
        <taxon>Pseudomonadati</taxon>
        <taxon>Pseudomonadota</taxon>
        <taxon>Betaproteobacteria</taxon>
        <taxon>Neisseriales</taxon>
        <taxon>Neisseriaceae</taxon>
        <taxon>Kingella</taxon>
    </lineage>
</organism>
<comment type="caution">
    <text evidence="1">The sequence shown here is derived from an EMBL/GenBank/DDBJ whole genome shotgun (WGS) entry which is preliminary data.</text>
</comment>
<name>C4GHR0_9NEIS</name>
<evidence type="ECO:0000313" key="1">
    <source>
        <dbReference type="EMBL" id="EEP68497.1"/>
    </source>
</evidence>
<reference evidence="1" key="1">
    <citation type="submission" date="2009-04" db="EMBL/GenBank/DDBJ databases">
        <authorList>
            <person name="Weinstock G."/>
            <person name="Sodergren E."/>
            <person name="Clifton S."/>
            <person name="Fulton L."/>
            <person name="Fulton B."/>
            <person name="Courtney L."/>
            <person name="Fronick C."/>
            <person name="Harrison M."/>
            <person name="Strong C."/>
            <person name="Farmer C."/>
            <person name="Delahaunty K."/>
            <person name="Markovic C."/>
            <person name="Hall O."/>
            <person name="Minx P."/>
            <person name="Tomlinson C."/>
            <person name="Mitreva M."/>
            <person name="Nelson J."/>
            <person name="Hou S."/>
            <person name="Wollam A."/>
            <person name="Pepin K.H."/>
            <person name="Johnson M."/>
            <person name="Bhonagiri V."/>
            <person name="Nash W.E."/>
            <person name="Warren W."/>
            <person name="Chinwalla A."/>
            <person name="Mardis E.R."/>
            <person name="Wilson R.K."/>
        </authorList>
    </citation>
    <scope>NUCLEOTIDE SEQUENCE [LARGE SCALE GENOMIC DNA]</scope>
    <source>
        <strain evidence="1">ATCC 51147</strain>
    </source>
</reference>
<gene>
    <name evidence="1" type="ORF">GCWU000324_00393</name>
</gene>
<dbReference type="Proteomes" id="UP000003009">
    <property type="component" value="Unassembled WGS sequence"/>
</dbReference>
<sequence>MDALLAAIGWLVMADEAAVSDALAAGCGGLQAASASVHNKESGRSLCFITRSFAEIKN</sequence>